<keyword evidence="1" id="KW-0732">Signal</keyword>
<dbReference type="STRING" id="1227077.SAMN04515668_2157"/>
<accession>A0A1I5Y194</accession>
<evidence type="ECO:0000313" key="4">
    <source>
        <dbReference type="Proteomes" id="UP000199029"/>
    </source>
</evidence>
<keyword evidence="4" id="KW-1185">Reference proteome</keyword>
<evidence type="ECO:0000313" key="3">
    <source>
        <dbReference type="EMBL" id="SFQ37914.1"/>
    </source>
</evidence>
<name>A0A1I5Y194_HYMAR</name>
<evidence type="ECO:0000256" key="1">
    <source>
        <dbReference type="SAM" id="SignalP"/>
    </source>
</evidence>
<dbReference type="InterPro" id="IPR025665">
    <property type="entry name" value="Beta-barrel_OMP_2"/>
</dbReference>
<dbReference type="Pfam" id="PF13568">
    <property type="entry name" value="OMP_b-brl_2"/>
    <property type="match status" value="1"/>
</dbReference>
<sequence length="267" mass="27771">MKNLLSACCLAAGLVAAAPTAHAQTAVSFGARLGLNVSNFSYKYGDIPVGLSSEANYITGVQVGGTANISFGKLALQPSVLFSRKGSQLKFSGSDSSNPPYTTTVTYTATPKLAYLEVPLNLVYTSEGDHGLQLFAGPYVAFGVGGTGSSRLAITSTDPNLVNIGAANSFPIGLTIEYGDRQNPNDQLNNGFGGGFNSTPNVIATFRRFDAGLNAGVGYRLGAYQLQAGYGLGLINISPNDPDGNDTGGEIYNRSFQVSANYFFGGK</sequence>
<reference evidence="4" key="1">
    <citation type="submission" date="2016-10" db="EMBL/GenBank/DDBJ databases">
        <authorList>
            <person name="Varghese N."/>
            <person name="Submissions S."/>
        </authorList>
    </citation>
    <scope>NUCLEOTIDE SEQUENCE [LARGE SCALE GENOMIC DNA]</scope>
    <source>
        <strain evidence="4">OR362-8,ATCC BAA-1266,JCM 13504</strain>
    </source>
</reference>
<gene>
    <name evidence="3" type="ORF">SAMN04515668_2157</name>
</gene>
<feature type="domain" description="Outer membrane protein beta-barrel" evidence="2">
    <location>
        <begin position="23"/>
        <end position="237"/>
    </location>
</feature>
<dbReference type="Proteomes" id="UP000199029">
    <property type="component" value="Unassembled WGS sequence"/>
</dbReference>
<evidence type="ECO:0000259" key="2">
    <source>
        <dbReference type="Pfam" id="PF13568"/>
    </source>
</evidence>
<feature type="signal peptide" evidence="1">
    <location>
        <begin position="1"/>
        <end position="23"/>
    </location>
</feature>
<dbReference type="RefSeq" id="WP_092672257.1">
    <property type="nucleotide sequence ID" value="NZ_FOXS01000002.1"/>
</dbReference>
<dbReference type="AlphaFoldDB" id="A0A1I5Y194"/>
<proteinExistence type="predicted"/>
<dbReference type="OrthoDB" id="949314at2"/>
<protein>
    <submittedName>
        <fullName evidence="3">Outer membrane protein beta-barrel domain-containing protein</fullName>
    </submittedName>
</protein>
<dbReference type="EMBL" id="FOXS01000002">
    <property type="protein sequence ID" value="SFQ37914.1"/>
    <property type="molecule type" value="Genomic_DNA"/>
</dbReference>
<organism evidence="3 4">
    <name type="scientific">Hymenobacter arizonensis</name>
    <name type="common">Siccationidurans arizonensis</name>
    <dbReference type="NCBI Taxonomy" id="1227077"/>
    <lineage>
        <taxon>Bacteria</taxon>
        <taxon>Pseudomonadati</taxon>
        <taxon>Bacteroidota</taxon>
        <taxon>Cytophagia</taxon>
        <taxon>Cytophagales</taxon>
        <taxon>Hymenobacteraceae</taxon>
        <taxon>Hymenobacter</taxon>
    </lineage>
</organism>
<feature type="chain" id="PRO_5011538930" evidence="1">
    <location>
        <begin position="24"/>
        <end position="267"/>
    </location>
</feature>